<name>A0A2K5AS80_9ARCH</name>
<dbReference type="AlphaFoldDB" id="A0A2K5AS80"/>
<sequence length="59" mass="6709">MIISVILMVILMIMLIAFSVVVSPWIIYVLTLTMLYIPMLTVQSKDRSKTNILLAINIL</sequence>
<dbReference type="EMBL" id="LT981265">
    <property type="protein sequence ID" value="SPC34508.1"/>
    <property type="molecule type" value="Genomic_DNA"/>
</dbReference>
<protein>
    <submittedName>
        <fullName evidence="2">Uncharacterized protein</fullName>
    </submittedName>
</protein>
<evidence type="ECO:0000313" key="3">
    <source>
        <dbReference type="Proteomes" id="UP000236248"/>
    </source>
</evidence>
<proteinExistence type="predicted"/>
<organism evidence="2 3">
    <name type="scientific">Candidatus Nitrosocaldus cavascurensis</name>
    <dbReference type="NCBI Taxonomy" id="2058097"/>
    <lineage>
        <taxon>Archaea</taxon>
        <taxon>Nitrososphaerota</taxon>
        <taxon>Nitrososphaeria</taxon>
        <taxon>Candidatus Nitrosocaldales</taxon>
        <taxon>Candidatus Nitrosocaldaceae</taxon>
        <taxon>Candidatus Nitrosocaldus</taxon>
    </lineage>
</organism>
<dbReference type="Proteomes" id="UP000236248">
    <property type="component" value="Chromosome NCAV"/>
</dbReference>
<evidence type="ECO:0000256" key="1">
    <source>
        <dbReference type="SAM" id="Phobius"/>
    </source>
</evidence>
<gene>
    <name evidence="2" type="ORF">NCAV_1342</name>
</gene>
<feature type="transmembrane region" description="Helical" evidence="1">
    <location>
        <begin position="6"/>
        <end position="37"/>
    </location>
</feature>
<dbReference type="KEGG" id="ncv:NCAV_1342"/>
<keyword evidence="1" id="KW-0812">Transmembrane</keyword>
<keyword evidence="1" id="KW-0472">Membrane</keyword>
<keyword evidence="1" id="KW-1133">Transmembrane helix</keyword>
<reference evidence="3" key="1">
    <citation type="submission" date="2018-01" db="EMBL/GenBank/DDBJ databases">
        <authorList>
            <person name="Kerou L M."/>
        </authorList>
    </citation>
    <scope>NUCLEOTIDE SEQUENCE [LARGE SCALE GENOMIC DNA]</scope>
    <source>
        <strain evidence="3">SCU2</strain>
    </source>
</reference>
<evidence type="ECO:0000313" key="2">
    <source>
        <dbReference type="EMBL" id="SPC34508.1"/>
    </source>
</evidence>
<accession>A0A2K5AS80</accession>
<keyword evidence="3" id="KW-1185">Reference proteome</keyword>